<dbReference type="GO" id="GO:0005524">
    <property type="term" value="F:ATP binding"/>
    <property type="evidence" value="ECO:0007669"/>
    <property type="project" value="UniProtKB-KW"/>
</dbReference>
<gene>
    <name evidence="7" type="ORF">SAMN06265173_14410</name>
</gene>
<dbReference type="Gene3D" id="3.40.50.300">
    <property type="entry name" value="P-loop containing nucleotide triphosphate hydrolases"/>
    <property type="match status" value="1"/>
</dbReference>
<dbReference type="EMBL" id="FXTO01000044">
    <property type="protein sequence ID" value="SMO98469.1"/>
    <property type="molecule type" value="Genomic_DNA"/>
</dbReference>
<feature type="domain" description="ABC transporter" evidence="6">
    <location>
        <begin position="15"/>
        <end position="248"/>
    </location>
</feature>
<dbReference type="GO" id="GO:0015807">
    <property type="term" value="P:L-amino acid transport"/>
    <property type="evidence" value="ECO:0007669"/>
    <property type="project" value="TreeGrafter"/>
</dbReference>
<reference evidence="7 8" key="1">
    <citation type="submission" date="2017-05" db="EMBL/GenBank/DDBJ databases">
        <authorList>
            <person name="Varghese N."/>
            <person name="Submissions S."/>
        </authorList>
    </citation>
    <scope>NUCLEOTIDE SEQUENCE [LARGE SCALE GENOMIC DNA]</scope>
    <source>
        <strain evidence="7 8">DSM 29506</strain>
    </source>
</reference>
<dbReference type="Proteomes" id="UP000316030">
    <property type="component" value="Unassembled WGS sequence"/>
</dbReference>
<dbReference type="PROSITE" id="PS50893">
    <property type="entry name" value="ABC_TRANSPORTER_2"/>
    <property type="match status" value="1"/>
</dbReference>
<dbReference type="SUPFAM" id="SSF52540">
    <property type="entry name" value="P-loop containing nucleoside triphosphate hydrolases"/>
    <property type="match status" value="1"/>
</dbReference>
<proteinExistence type="inferred from homology"/>
<dbReference type="InterPro" id="IPR003439">
    <property type="entry name" value="ABC_transporter-like_ATP-bd"/>
</dbReference>
<dbReference type="PANTHER" id="PTHR43820:SF8">
    <property type="entry name" value="ABC TRANSPORTER SUBSTRATE-BINDING PROTEIN"/>
    <property type="match status" value="1"/>
</dbReference>
<evidence type="ECO:0000259" key="6">
    <source>
        <dbReference type="PROSITE" id="PS50893"/>
    </source>
</evidence>
<dbReference type="RefSeq" id="WP_379862613.1">
    <property type="nucleotide sequence ID" value="NZ_FXTO01000044.1"/>
</dbReference>
<dbReference type="InterPro" id="IPR027417">
    <property type="entry name" value="P-loop_NTPase"/>
</dbReference>
<dbReference type="InterPro" id="IPR017871">
    <property type="entry name" value="ABC_transporter-like_CS"/>
</dbReference>
<dbReference type="CDD" id="cd03224">
    <property type="entry name" value="ABC_TM1139_LivF_branched"/>
    <property type="match status" value="1"/>
</dbReference>
<evidence type="ECO:0000256" key="4">
    <source>
        <dbReference type="ARBA" id="ARBA00022840"/>
    </source>
</evidence>
<dbReference type="GO" id="GO:0015658">
    <property type="term" value="F:branched-chain amino acid transmembrane transporter activity"/>
    <property type="evidence" value="ECO:0007669"/>
    <property type="project" value="TreeGrafter"/>
</dbReference>
<dbReference type="PROSITE" id="PS00211">
    <property type="entry name" value="ABC_TRANSPORTER_1"/>
    <property type="match status" value="1"/>
</dbReference>
<evidence type="ECO:0000256" key="2">
    <source>
        <dbReference type="ARBA" id="ARBA00022448"/>
    </source>
</evidence>
<evidence type="ECO:0000256" key="3">
    <source>
        <dbReference type="ARBA" id="ARBA00022741"/>
    </source>
</evidence>
<keyword evidence="3" id="KW-0547">Nucleotide-binding</keyword>
<evidence type="ECO:0000313" key="8">
    <source>
        <dbReference type="Proteomes" id="UP000316030"/>
    </source>
</evidence>
<keyword evidence="5" id="KW-0029">Amino-acid transport</keyword>
<dbReference type="InterPro" id="IPR052156">
    <property type="entry name" value="BCAA_Transport_ATP-bd_LivF"/>
</dbReference>
<name>A0A521FQK1_9RHOB</name>
<dbReference type="SMART" id="SM00382">
    <property type="entry name" value="AAA"/>
    <property type="match status" value="1"/>
</dbReference>
<evidence type="ECO:0000313" key="7">
    <source>
        <dbReference type="EMBL" id="SMO98469.1"/>
    </source>
</evidence>
<dbReference type="PANTHER" id="PTHR43820">
    <property type="entry name" value="HIGH-AFFINITY BRANCHED-CHAIN AMINO ACID TRANSPORT ATP-BINDING PROTEIN LIVF"/>
    <property type="match status" value="1"/>
</dbReference>
<keyword evidence="2" id="KW-0813">Transport</keyword>
<evidence type="ECO:0000256" key="5">
    <source>
        <dbReference type="ARBA" id="ARBA00022970"/>
    </source>
</evidence>
<sequence length="266" mass="29732">MFNTPIWGPAMTDLLKLENVETFYGRVMAIRGVSLSVLEGKIVSIMGSNGAGKTTILKTISGALDPFKGSIKLDGNEISSQDPDVVARMGVAHVPEGREVFSLLSVRDNLMLGAYCRRDRGAVQQDFEKVLGWFPDLRSFIDKQAAYLSGGQQQMLALGRAFMQKPRLMLLDEPSLGLSPRLIGEIFDIIKHINREEGVTMLLVEQNAAVALETCDFGYVMETGRIVMEGDRDRLLASENIQEFYLGVKDEGVREERRWKGKKTWR</sequence>
<dbReference type="InterPro" id="IPR003593">
    <property type="entry name" value="AAA+_ATPase"/>
</dbReference>
<keyword evidence="8" id="KW-1185">Reference proteome</keyword>
<dbReference type="AlphaFoldDB" id="A0A521FQK1"/>
<organism evidence="7 8">
    <name type="scientific">Thalassovita litoralis</name>
    <dbReference type="NCBI Taxonomy" id="1010611"/>
    <lineage>
        <taxon>Bacteria</taxon>
        <taxon>Pseudomonadati</taxon>
        <taxon>Pseudomonadota</taxon>
        <taxon>Alphaproteobacteria</taxon>
        <taxon>Rhodobacterales</taxon>
        <taxon>Roseobacteraceae</taxon>
        <taxon>Thalassovita</taxon>
    </lineage>
</organism>
<dbReference type="Pfam" id="PF00005">
    <property type="entry name" value="ABC_tran"/>
    <property type="match status" value="1"/>
</dbReference>
<protein>
    <submittedName>
        <fullName evidence="7">Amino acid/amide ABC transporter ATP-binding protein 2, HAAT family</fullName>
    </submittedName>
</protein>
<accession>A0A521FQK1</accession>
<comment type="similarity">
    <text evidence="1">Belongs to the ABC transporter superfamily.</text>
</comment>
<evidence type="ECO:0000256" key="1">
    <source>
        <dbReference type="ARBA" id="ARBA00005417"/>
    </source>
</evidence>
<dbReference type="GO" id="GO:0016887">
    <property type="term" value="F:ATP hydrolysis activity"/>
    <property type="evidence" value="ECO:0007669"/>
    <property type="project" value="InterPro"/>
</dbReference>
<keyword evidence="4 7" id="KW-0067">ATP-binding</keyword>